<keyword evidence="4" id="KW-1185">Reference proteome</keyword>
<feature type="region of interest" description="Disordered" evidence="1">
    <location>
        <begin position="241"/>
        <end position="281"/>
    </location>
</feature>
<dbReference type="AlphaFoldDB" id="A0A1Y2HZ58"/>
<evidence type="ECO:0000259" key="2">
    <source>
        <dbReference type="Pfam" id="PF25377"/>
    </source>
</evidence>
<evidence type="ECO:0000313" key="4">
    <source>
        <dbReference type="Proteomes" id="UP000193411"/>
    </source>
</evidence>
<dbReference type="EMBL" id="MCFL01000004">
    <property type="protein sequence ID" value="ORZ39915.1"/>
    <property type="molecule type" value="Genomic_DNA"/>
</dbReference>
<dbReference type="InterPro" id="IPR057208">
    <property type="entry name" value="DUF7886"/>
</dbReference>
<evidence type="ECO:0000313" key="3">
    <source>
        <dbReference type="EMBL" id="ORZ39915.1"/>
    </source>
</evidence>
<feature type="compositionally biased region" description="Low complexity" evidence="1">
    <location>
        <begin position="14"/>
        <end position="23"/>
    </location>
</feature>
<dbReference type="Proteomes" id="UP000193411">
    <property type="component" value="Unassembled WGS sequence"/>
</dbReference>
<feature type="compositionally biased region" description="Low complexity" evidence="1">
    <location>
        <begin position="266"/>
        <end position="281"/>
    </location>
</feature>
<evidence type="ECO:0000256" key="1">
    <source>
        <dbReference type="SAM" id="MobiDB-lite"/>
    </source>
</evidence>
<dbReference type="Pfam" id="PF25377">
    <property type="entry name" value="DUF7886"/>
    <property type="match status" value="1"/>
</dbReference>
<dbReference type="PANTHER" id="PTHR47915:SF1">
    <property type="entry name" value="SI:DKEY-19B23.7"/>
    <property type="match status" value="1"/>
</dbReference>
<dbReference type="OrthoDB" id="239865at2759"/>
<proteinExistence type="predicted"/>
<dbReference type="PANTHER" id="PTHR47915">
    <property type="entry name" value="SI:DKEY-19B23.7"/>
    <property type="match status" value="1"/>
</dbReference>
<comment type="caution">
    <text evidence="3">The sequence shown here is derived from an EMBL/GenBank/DDBJ whole genome shotgun (WGS) entry which is preliminary data.</text>
</comment>
<feature type="domain" description="DUF7886" evidence="2">
    <location>
        <begin position="85"/>
        <end position="204"/>
    </location>
</feature>
<feature type="region of interest" description="Disordered" evidence="1">
    <location>
        <begin position="1"/>
        <end position="23"/>
    </location>
</feature>
<feature type="compositionally biased region" description="Polar residues" evidence="1">
    <location>
        <begin position="1"/>
        <end position="10"/>
    </location>
</feature>
<sequence>MYSQMQSPYGSGTPAHNPYAAPAPQQQVQKGFKYFELYLRGREELLLRVYNDPEATNNTVSKPNTVILARSQLAWQSTDALPPASPCDREMEKDTSKTAFLIAAYAKYKFPLVWLRTNHAKLARFTDTSKEDYPVKLDTVNAWKTNDSIHLSDIIAEIVFLAVTPPPHNPFAINHSVYDTLPIEESLVCVSAMLDFLNKVYLSSVPYAHLAQPAAVVGNGRAERDSRGRAVSETRKHAAAAACARKSAAGPESLGSNEPLVAPPSQQQQQQQQQHQPVMAM</sequence>
<protein>
    <recommendedName>
        <fullName evidence="2">DUF7886 domain-containing protein</fullName>
    </recommendedName>
</protein>
<reference evidence="3 4" key="1">
    <citation type="submission" date="2016-07" db="EMBL/GenBank/DDBJ databases">
        <title>Pervasive Adenine N6-methylation of Active Genes in Fungi.</title>
        <authorList>
            <consortium name="DOE Joint Genome Institute"/>
            <person name="Mondo S.J."/>
            <person name="Dannebaum R.O."/>
            <person name="Kuo R.C."/>
            <person name="Labutti K."/>
            <person name="Haridas S."/>
            <person name="Kuo A."/>
            <person name="Salamov A."/>
            <person name="Ahrendt S.R."/>
            <person name="Lipzen A."/>
            <person name="Sullivan W."/>
            <person name="Andreopoulos W.B."/>
            <person name="Clum A."/>
            <person name="Lindquist E."/>
            <person name="Daum C."/>
            <person name="Ramamoorthy G.K."/>
            <person name="Gryganskyi A."/>
            <person name="Culley D."/>
            <person name="Magnuson J.K."/>
            <person name="James T.Y."/>
            <person name="O'Malley M.A."/>
            <person name="Stajich J.E."/>
            <person name="Spatafora J.W."/>
            <person name="Visel A."/>
            <person name="Grigoriev I.V."/>
        </authorList>
    </citation>
    <scope>NUCLEOTIDE SEQUENCE [LARGE SCALE GENOMIC DNA]</scope>
    <source>
        <strain evidence="3 4">PL171</strain>
    </source>
</reference>
<organism evidence="3 4">
    <name type="scientific">Catenaria anguillulae PL171</name>
    <dbReference type="NCBI Taxonomy" id="765915"/>
    <lineage>
        <taxon>Eukaryota</taxon>
        <taxon>Fungi</taxon>
        <taxon>Fungi incertae sedis</taxon>
        <taxon>Blastocladiomycota</taxon>
        <taxon>Blastocladiomycetes</taxon>
        <taxon>Blastocladiales</taxon>
        <taxon>Catenariaceae</taxon>
        <taxon>Catenaria</taxon>
    </lineage>
</organism>
<gene>
    <name evidence="3" type="ORF">BCR44DRAFT_1458048</name>
</gene>
<accession>A0A1Y2HZ58</accession>
<name>A0A1Y2HZ58_9FUNG</name>